<dbReference type="EMBL" id="JAHRIP010054446">
    <property type="protein sequence ID" value="MEQ2301702.1"/>
    <property type="molecule type" value="Genomic_DNA"/>
</dbReference>
<feature type="signal peptide" evidence="3">
    <location>
        <begin position="1"/>
        <end position="20"/>
    </location>
</feature>
<feature type="region of interest" description="Disordered" evidence="2">
    <location>
        <begin position="103"/>
        <end position="178"/>
    </location>
</feature>
<reference evidence="5 6" key="1">
    <citation type="submission" date="2021-06" db="EMBL/GenBank/DDBJ databases">
        <authorList>
            <person name="Palmer J.M."/>
        </authorList>
    </citation>
    <scope>NUCLEOTIDE SEQUENCE [LARGE SCALE GENOMIC DNA]</scope>
    <source>
        <strain evidence="5 6">AS_MEX2019</strain>
        <tissue evidence="5">Muscle</tissue>
    </source>
</reference>
<evidence type="ECO:0000256" key="2">
    <source>
        <dbReference type="SAM" id="MobiDB-lite"/>
    </source>
</evidence>
<keyword evidence="6" id="KW-1185">Reference proteome</keyword>
<dbReference type="InterPro" id="IPR000294">
    <property type="entry name" value="GLA_domain"/>
</dbReference>
<dbReference type="Pfam" id="PF00594">
    <property type="entry name" value="Gla"/>
    <property type="match status" value="1"/>
</dbReference>
<evidence type="ECO:0000313" key="6">
    <source>
        <dbReference type="Proteomes" id="UP001469553"/>
    </source>
</evidence>
<name>A0ABV0Z743_9TELE</name>
<evidence type="ECO:0000256" key="3">
    <source>
        <dbReference type="SAM" id="SignalP"/>
    </source>
</evidence>
<protein>
    <recommendedName>
        <fullName evidence="4">Gla domain-containing protein</fullName>
    </recommendedName>
</protein>
<organism evidence="5 6">
    <name type="scientific">Ameca splendens</name>
    <dbReference type="NCBI Taxonomy" id="208324"/>
    <lineage>
        <taxon>Eukaryota</taxon>
        <taxon>Metazoa</taxon>
        <taxon>Chordata</taxon>
        <taxon>Craniata</taxon>
        <taxon>Vertebrata</taxon>
        <taxon>Euteleostomi</taxon>
        <taxon>Actinopterygii</taxon>
        <taxon>Neopterygii</taxon>
        <taxon>Teleostei</taxon>
        <taxon>Neoteleostei</taxon>
        <taxon>Acanthomorphata</taxon>
        <taxon>Ovalentaria</taxon>
        <taxon>Atherinomorphae</taxon>
        <taxon>Cyprinodontiformes</taxon>
        <taxon>Goodeidae</taxon>
        <taxon>Ameca</taxon>
    </lineage>
</organism>
<dbReference type="InterPro" id="IPR035972">
    <property type="entry name" value="GLA-like_dom_SF"/>
</dbReference>
<feature type="chain" id="PRO_5045295197" description="Gla domain-containing protein" evidence="3">
    <location>
        <begin position="21"/>
        <end position="178"/>
    </location>
</feature>
<dbReference type="Proteomes" id="UP001469553">
    <property type="component" value="Unassembled WGS sequence"/>
</dbReference>
<gene>
    <name evidence="5" type="ORF">AMECASPLE_038795</name>
</gene>
<dbReference type="Gene3D" id="4.10.740.10">
    <property type="entry name" value="Coagulation Factor IX"/>
    <property type="match status" value="1"/>
</dbReference>
<feature type="compositionally biased region" description="Low complexity" evidence="2">
    <location>
        <begin position="121"/>
        <end position="132"/>
    </location>
</feature>
<evidence type="ECO:0000256" key="1">
    <source>
        <dbReference type="ARBA" id="ARBA00023157"/>
    </source>
</evidence>
<keyword evidence="3" id="KW-0732">Signal</keyword>
<accession>A0ABV0Z743</accession>
<comment type="caution">
    <text evidence="5">The sequence shown here is derived from an EMBL/GenBank/DDBJ whole genome shotgun (WGS) entry which is preliminary data.</text>
</comment>
<keyword evidence="1" id="KW-1015">Disulfide bond</keyword>
<proteinExistence type="predicted"/>
<dbReference type="PRINTS" id="PR00001">
    <property type="entry name" value="GLABLOOD"/>
</dbReference>
<dbReference type="PROSITE" id="PS50998">
    <property type="entry name" value="GLA_2"/>
    <property type="match status" value="1"/>
</dbReference>
<evidence type="ECO:0000313" key="5">
    <source>
        <dbReference type="EMBL" id="MEQ2301702.1"/>
    </source>
</evidence>
<feature type="domain" description="Gla" evidence="4">
    <location>
        <begin position="42"/>
        <end position="96"/>
    </location>
</feature>
<dbReference type="PANTHER" id="PTHR24278">
    <property type="entry name" value="COAGULATION FACTOR"/>
    <property type="match status" value="1"/>
</dbReference>
<feature type="compositionally biased region" description="Polar residues" evidence="2">
    <location>
        <begin position="148"/>
        <end position="163"/>
    </location>
</feature>
<evidence type="ECO:0000259" key="4">
    <source>
        <dbReference type="PROSITE" id="PS50998"/>
    </source>
</evidence>
<sequence length="178" mass="19530">MSFMLLTLAFLLSCSMLVHCSVFLDKLSAVQVLQSSSRRPRANSFSLEEMLPGNLERECYEERCSQEEAAEIFKTHETTRVCLVQVAEGPWSSTATRSVTFVRRHRLPKSTKSSHQMLPLRATTAPPGGATAHRARPSSDPSPGTPKMPQTQTLPNIRNNTPQDEAKGAPPPLGDGVD</sequence>
<feature type="compositionally biased region" description="Pro residues" evidence="2">
    <location>
        <begin position="169"/>
        <end position="178"/>
    </location>
</feature>
<dbReference type="InterPro" id="IPR050442">
    <property type="entry name" value="Peptidase_S1_coag_factors"/>
</dbReference>
<dbReference type="InterPro" id="IPR017857">
    <property type="entry name" value="Coagulation_fac-like_Gla_dom"/>
</dbReference>
<dbReference type="PANTHER" id="PTHR24278:SF40">
    <property type="entry name" value="COAGULATION FACTOR VII-LIKE"/>
    <property type="match status" value="1"/>
</dbReference>
<dbReference type="SUPFAM" id="SSF57630">
    <property type="entry name" value="GLA-domain"/>
    <property type="match status" value="1"/>
</dbReference>
<dbReference type="SMART" id="SM00069">
    <property type="entry name" value="GLA"/>
    <property type="match status" value="1"/>
</dbReference>